<dbReference type="Gene3D" id="3.30.420.10">
    <property type="entry name" value="Ribonuclease H-like superfamily/Ribonuclease H"/>
    <property type="match status" value="1"/>
</dbReference>
<reference evidence="1" key="3">
    <citation type="submission" date="2025-09" db="UniProtKB">
        <authorList>
            <consortium name="Ensembl"/>
        </authorList>
    </citation>
    <scope>IDENTIFICATION</scope>
</reference>
<organism evidence="1 2">
    <name type="scientific">Oncorhynchus mykiss</name>
    <name type="common">Rainbow trout</name>
    <name type="synonym">Salmo gairdneri</name>
    <dbReference type="NCBI Taxonomy" id="8022"/>
    <lineage>
        <taxon>Eukaryota</taxon>
        <taxon>Metazoa</taxon>
        <taxon>Chordata</taxon>
        <taxon>Craniata</taxon>
        <taxon>Vertebrata</taxon>
        <taxon>Euteleostomi</taxon>
        <taxon>Actinopterygii</taxon>
        <taxon>Neopterygii</taxon>
        <taxon>Teleostei</taxon>
        <taxon>Protacanthopterygii</taxon>
        <taxon>Salmoniformes</taxon>
        <taxon>Salmonidae</taxon>
        <taxon>Salmoninae</taxon>
        <taxon>Oncorhynchus</taxon>
    </lineage>
</organism>
<dbReference type="Proteomes" id="UP000694395">
    <property type="component" value="Chromosome 10"/>
</dbReference>
<dbReference type="AlphaFoldDB" id="A0A8L0DLN9"/>
<dbReference type="Ensembl" id="ENSOMYT00000131634.1">
    <property type="protein sequence ID" value="ENSOMYP00000125105.1"/>
    <property type="gene ID" value="ENSOMYG00000060148.1"/>
</dbReference>
<protein>
    <submittedName>
        <fullName evidence="1">Uncharacterized protein</fullName>
    </submittedName>
</protein>
<accession>A0A8L0DLN9</accession>
<dbReference type="InterPro" id="IPR036397">
    <property type="entry name" value="RNaseH_sf"/>
</dbReference>
<proteinExistence type="predicted"/>
<keyword evidence="2" id="KW-1185">Reference proteome</keyword>
<sequence length="89" mass="9839">MKPILNSLACMPMKHGGGSIILWGCYSVAGNGRLVRIGGKLKGAKYREILDENLLQMAQPEPRREPNQTFLDRAENSCAMTLPIQPDRA</sequence>
<evidence type="ECO:0000313" key="2">
    <source>
        <dbReference type="Proteomes" id="UP000694395"/>
    </source>
</evidence>
<evidence type="ECO:0000313" key="1">
    <source>
        <dbReference type="Ensembl" id="ENSOMYP00000125105.1"/>
    </source>
</evidence>
<dbReference type="GeneTree" id="ENSGT01150000289233"/>
<name>A0A8L0DLN9_ONCMY</name>
<dbReference type="GO" id="GO:0003676">
    <property type="term" value="F:nucleic acid binding"/>
    <property type="evidence" value="ECO:0007669"/>
    <property type="project" value="InterPro"/>
</dbReference>
<reference evidence="1" key="2">
    <citation type="submission" date="2025-08" db="UniProtKB">
        <authorList>
            <consortium name="Ensembl"/>
        </authorList>
    </citation>
    <scope>IDENTIFICATION</scope>
</reference>
<reference evidence="1" key="1">
    <citation type="submission" date="2020-07" db="EMBL/GenBank/DDBJ databases">
        <title>A long reads based de novo assembly of the rainbow trout Arlee double haploid line genome.</title>
        <authorList>
            <person name="Gao G."/>
            <person name="Palti Y."/>
        </authorList>
    </citation>
    <scope>NUCLEOTIDE SEQUENCE [LARGE SCALE GENOMIC DNA]</scope>
</reference>